<comment type="caution">
    <text evidence="1">The sequence shown here is derived from an EMBL/GenBank/DDBJ whole genome shotgun (WGS) entry which is preliminary data.</text>
</comment>
<organism evidence="1 2">
    <name type="scientific">Pelomonas dachongensis</name>
    <dbReference type="NCBI Taxonomy" id="3299029"/>
    <lineage>
        <taxon>Bacteria</taxon>
        <taxon>Pseudomonadati</taxon>
        <taxon>Pseudomonadota</taxon>
        <taxon>Betaproteobacteria</taxon>
        <taxon>Burkholderiales</taxon>
        <taxon>Sphaerotilaceae</taxon>
        <taxon>Roseateles</taxon>
    </lineage>
</organism>
<dbReference type="EMBL" id="JBIGHY010000021">
    <property type="protein sequence ID" value="MFG6417309.1"/>
    <property type="molecule type" value="Genomic_DNA"/>
</dbReference>
<dbReference type="Proteomes" id="UP001606300">
    <property type="component" value="Unassembled WGS sequence"/>
</dbReference>
<evidence type="ECO:0000313" key="2">
    <source>
        <dbReference type="Proteomes" id="UP001606300"/>
    </source>
</evidence>
<keyword evidence="2" id="KW-1185">Reference proteome</keyword>
<reference evidence="1 2" key="1">
    <citation type="submission" date="2024-09" db="EMBL/GenBank/DDBJ databases">
        <title>Novel species of the genus Pelomonas and Roseateles isolated from streams.</title>
        <authorList>
            <person name="Lu H."/>
        </authorList>
    </citation>
    <scope>NUCLEOTIDE SEQUENCE [LARGE SCALE GENOMIC DNA]</scope>
    <source>
        <strain evidence="1 2">DC23W</strain>
    </source>
</reference>
<protein>
    <submittedName>
        <fullName evidence="1">Uncharacterized protein</fullName>
    </submittedName>
</protein>
<sequence length="518" mass="56776">MKSPVIAWTTHQGERFGFDPAQIFCRPMDFEALAAYASETRTEWADRYGGTGCGSAGGSGRCTSYGALQTKGVGTTPLVSPTADIYHSSGCMSLTEAGLEAIYSQIYAAALPFGSVPTIAIALTGGKYTESFTPGEARPAMRSLIFRPFVARPAHFLRNVLNPEGRLPDIDRAGLSRDAARTQTALGLLPIAMRSAMALEHPHDEGAALVDAGLRDLARRMAWQCAASFAKRFPHGSLTCSNIALGGQYLDFGVSSYVSSYRRRARPPVWQDPWNESKYLARILHSLRLQLAKYRPDLGGTEVISVSDLQGVFYKQLAVRLEIEMAKMAGLTEDLAIQCPEPLRKALFNSMRLIWRRGADEAFVSYTGWNTGHSTTPPPRAAGRYNLNMILAKAGAENCSFSWESALRPLLEDDQLRALFIHDYEAVRRWARSCGVAQPCTVDKFFTTQAARKNAELPELDRGALVKALQQLEADGGKDVGQFIDQTVMRAQRAVSDLDPDIIASNGIEQLRVLDSIQ</sequence>
<gene>
    <name evidence="1" type="ORF">ACG02S_25785</name>
</gene>
<accession>A0ABW7EWV8</accession>
<proteinExistence type="predicted"/>
<evidence type="ECO:0000313" key="1">
    <source>
        <dbReference type="EMBL" id="MFG6417309.1"/>
    </source>
</evidence>
<dbReference type="RefSeq" id="WP_394473367.1">
    <property type="nucleotide sequence ID" value="NZ_JBIGHY010000021.1"/>
</dbReference>
<name>A0ABW7EWV8_9BURK</name>